<dbReference type="Proteomes" id="UP001248581">
    <property type="component" value="Chromosome"/>
</dbReference>
<keyword evidence="3" id="KW-1185">Reference proteome</keyword>
<dbReference type="RefSeq" id="WP_348386423.1">
    <property type="nucleotide sequence ID" value="NZ_CP134146.1"/>
</dbReference>
<organism evidence="2 3">
    <name type="scientific">Thalassotalea nanhaiensis</name>
    <dbReference type="NCBI Taxonomy" id="3065648"/>
    <lineage>
        <taxon>Bacteria</taxon>
        <taxon>Pseudomonadati</taxon>
        <taxon>Pseudomonadota</taxon>
        <taxon>Gammaproteobacteria</taxon>
        <taxon>Alteromonadales</taxon>
        <taxon>Colwelliaceae</taxon>
        <taxon>Thalassotalea</taxon>
    </lineage>
</organism>
<feature type="chain" id="PRO_5045819864" evidence="1">
    <location>
        <begin position="23"/>
        <end position="214"/>
    </location>
</feature>
<name>A0ABY9TEN7_9GAMM</name>
<reference evidence="3" key="1">
    <citation type="submission" date="2023-09" db="EMBL/GenBank/DDBJ databases">
        <authorList>
            <person name="Li S."/>
            <person name="Li X."/>
            <person name="Zhang C."/>
            <person name="Zhao Z."/>
        </authorList>
    </citation>
    <scope>NUCLEOTIDE SEQUENCE [LARGE SCALE GENOMIC DNA]</scope>
    <source>
        <strain evidence="3">SQ345</strain>
    </source>
</reference>
<gene>
    <name evidence="2" type="ORF">RI845_12095</name>
</gene>
<accession>A0ABY9TEN7</accession>
<proteinExistence type="predicted"/>
<evidence type="ECO:0000256" key="1">
    <source>
        <dbReference type="SAM" id="SignalP"/>
    </source>
</evidence>
<keyword evidence="1" id="KW-0732">Signal</keyword>
<feature type="signal peptide" evidence="1">
    <location>
        <begin position="1"/>
        <end position="22"/>
    </location>
</feature>
<evidence type="ECO:0000313" key="3">
    <source>
        <dbReference type="Proteomes" id="UP001248581"/>
    </source>
</evidence>
<protein>
    <submittedName>
        <fullName evidence="2">Uncharacterized protein</fullName>
    </submittedName>
</protein>
<sequence>MKIVAKGISIGLLLLLSYNAVATSIMNVEPCTYKHIRNSTESPPYTSLMTCKLAQHKISFKLTTPTLTPLKNCSLIEERIEPLSKYTSYAPAVNGICPNHRSGLYVPMIYGSEIFDDDFVFNQILELKSDLEKSGAFARDRIDIPFYKFWFCDECDEFFAALNKSDSIIIRSINMNYPDKNVASVAIKIGDNRWRLTLHQIENEFFVKQLHRTH</sequence>
<evidence type="ECO:0000313" key="2">
    <source>
        <dbReference type="EMBL" id="WNC67259.1"/>
    </source>
</evidence>
<dbReference type="EMBL" id="CP134146">
    <property type="protein sequence ID" value="WNC67259.1"/>
    <property type="molecule type" value="Genomic_DNA"/>
</dbReference>